<dbReference type="SUPFAM" id="SSF75217">
    <property type="entry name" value="alpha/beta knot"/>
    <property type="match status" value="1"/>
</dbReference>
<dbReference type="AlphaFoldDB" id="A0A1M6DDK8"/>
<accession>A0A1M6DDK8</accession>
<dbReference type="Pfam" id="PF22435">
    <property type="entry name" value="MRM3-like_sub_bind"/>
    <property type="match status" value="1"/>
</dbReference>
<dbReference type="Gene3D" id="3.40.1280.10">
    <property type="match status" value="1"/>
</dbReference>
<keyword evidence="3 6" id="KW-0808">Transferase</keyword>
<dbReference type="GO" id="GO:0003723">
    <property type="term" value="F:RNA binding"/>
    <property type="evidence" value="ECO:0007669"/>
    <property type="project" value="InterPro"/>
</dbReference>
<dbReference type="PANTHER" id="PTHR43191:SF2">
    <property type="entry name" value="RRNA METHYLTRANSFERASE 3, MITOCHONDRIAL"/>
    <property type="match status" value="1"/>
</dbReference>
<evidence type="ECO:0000259" key="5">
    <source>
        <dbReference type="Pfam" id="PF22435"/>
    </source>
</evidence>
<dbReference type="InterPro" id="IPR001537">
    <property type="entry name" value="SpoU_MeTrfase"/>
</dbReference>
<dbReference type="PANTHER" id="PTHR43191">
    <property type="entry name" value="RRNA METHYLTRANSFERASE 3"/>
    <property type="match status" value="1"/>
</dbReference>
<evidence type="ECO:0000259" key="4">
    <source>
        <dbReference type="Pfam" id="PF00588"/>
    </source>
</evidence>
<dbReference type="InterPro" id="IPR051259">
    <property type="entry name" value="rRNA_Methyltransferase"/>
</dbReference>
<dbReference type="OrthoDB" id="9785673at2"/>
<dbReference type="Proteomes" id="UP000184050">
    <property type="component" value="Unassembled WGS sequence"/>
</dbReference>
<dbReference type="GO" id="GO:0032259">
    <property type="term" value="P:methylation"/>
    <property type="evidence" value="ECO:0007669"/>
    <property type="project" value="UniProtKB-KW"/>
</dbReference>
<keyword evidence="7" id="KW-1185">Reference proteome</keyword>
<sequence length="255" mass="28088">MISKNTIKLIKSLAHKKYRQKHQLFLVEGEKNVLEVLDSSLHVTQLFGTAQFLENNSGRINKADIVGEASIDEIKKASHLKSPQECLALCALPKDNIIPAQLGTFTFYLDGIQDPGNLGTIMRTCDWFGAKTIYCSPDTADIFNPKVIQASMGSFVRVKAIYTPFAQLAEIATQSQAEVMGTFIDGENIYNTQLPEKAVVILGNEGKGISPELAAKVKRKLSIPRFHNENDGPESLNVGATAAIICSEFKRRKTF</sequence>
<comment type="similarity">
    <text evidence="1">Belongs to the class IV-like SAM-binding methyltransferase superfamily. RNA methyltransferase TrmH family.</text>
</comment>
<organism evidence="6 7">
    <name type="scientific">Tangfeifania diversioriginum</name>
    <dbReference type="NCBI Taxonomy" id="1168035"/>
    <lineage>
        <taxon>Bacteria</taxon>
        <taxon>Pseudomonadati</taxon>
        <taxon>Bacteroidota</taxon>
        <taxon>Bacteroidia</taxon>
        <taxon>Marinilabiliales</taxon>
        <taxon>Prolixibacteraceae</taxon>
        <taxon>Tangfeifania</taxon>
    </lineage>
</organism>
<dbReference type="RefSeq" id="WP_073166128.1">
    <property type="nucleotide sequence ID" value="NZ_FQZE01000005.1"/>
</dbReference>
<evidence type="ECO:0000256" key="2">
    <source>
        <dbReference type="ARBA" id="ARBA00022603"/>
    </source>
</evidence>
<keyword evidence="2 6" id="KW-0489">Methyltransferase</keyword>
<dbReference type="EMBL" id="FQZE01000005">
    <property type="protein sequence ID" value="SHI71374.1"/>
    <property type="molecule type" value="Genomic_DNA"/>
</dbReference>
<dbReference type="InterPro" id="IPR029026">
    <property type="entry name" value="tRNA_m1G_MTases_N"/>
</dbReference>
<dbReference type="Pfam" id="PF00588">
    <property type="entry name" value="SpoU_methylase"/>
    <property type="match status" value="1"/>
</dbReference>
<dbReference type="GO" id="GO:0008173">
    <property type="term" value="F:RNA methyltransferase activity"/>
    <property type="evidence" value="ECO:0007669"/>
    <property type="project" value="InterPro"/>
</dbReference>
<dbReference type="STRING" id="1168035.SAMN05444280_10512"/>
<gene>
    <name evidence="6" type="ORF">SAMN05444280_10512</name>
</gene>
<proteinExistence type="inferred from homology"/>
<feature type="domain" description="tRNA/rRNA methyltransferase SpoU type" evidence="4">
    <location>
        <begin position="106"/>
        <end position="246"/>
    </location>
</feature>
<evidence type="ECO:0000313" key="7">
    <source>
        <dbReference type="Proteomes" id="UP000184050"/>
    </source>
</evidence>
<dbReference type="InterPro" id="IPR053888">
    <property type="entry name" value="MRM3-like_sub_bind"/>
</dbReference>
<evidence type="ECO:0000256" key="1">
    <source>
        <dbReference type="ARBA" id="ARBA00007228"/>
    </source>
</evidence>
<dbReference type="CDD" id="cd18109">
    <property type="entry name" value="SpoU-like_RNA-MTase"/>
    <property type="match status" value="1"/>
</dbReference>
<reference evidence="6 7" key="1">
    <citation type="submission" date="2016-11" db="EMBL/GenBank/DDBJ databases">
        <authorList>
            <person name="Jaros S."/>
            <person name="Januszkiewicz K."/>
            <person name="Wedrychowicz H."/>
        </authorList>
    </citation>
    <scope>NUCLEOTIDE SEQUENCE [LARGE SCALE GENOMIC DNA]</scope>
    <source>
        <strain evidence="6 7">DSM 27063</strain>
    </source>
</reference>
<protein>
    <submittedName>
        <fullName evidence="6">RNA methyltransferase, TrmH family</fullName>
    </submittedName>
</protein>
<evidence type="ECO:0000313" key="6">
    <source>
        <dbReference type="EMBL" id="SHI71374.1"/>
    </source>
</evidence>
<dbReference type="InterPro" id="IPR029064">
    <property type="entry name" value="Ribosomal_eL30-like_sf"/>
</dbReference>
<feature type="domain" description="MRM3-like substrate binding" evidence="5">
    <location>
        <begin position="5"/>
        <end position="88"/>
    </location>
</feature>
<dbReference type="Gene3D" id="3.30.1330.30">
    <property type="match status" value="1"/>
</dbReference>
<dbReference type="GO" id="GO:0006396">
    <property type="term" value="P:RNA processing"/>
    <property type="evidence" value="ECO:0007669"/>
    <property type="project" value="InterPro"/>
</dbReference>
<evidence type="ECO:0000256" key="3">
    <source>
        <dbReference type="ARBA" id="ARBA00022679"/>
    </source>
</evidence>
<name>A0A1M6DDK8_9BACT</name>
<dbReference type="InterPro" id="IPR029028">
    <property type="entry name" value="Alpha/beta_knot_MTases"/>
</dbReference>
<dbReference type="SUPFAM" id="SSF55315">
    <property type="entry name" value="L30e-like"/>
    <property type="match status" value="1"/>
</dbReference>